<proteinExistence type="predicted"/>
<accession>A0A9J6QNM9</accession>
<keyword evidence="2" id="KW-1185">Reference proteome</keyword>
<evidence type="ECO:0000313" key="1">
    <source>
        <dbReference type="EMBL" id="MCU7378785.1"/>
    </source>
</evidence>
<dbReference type="AlphaFoldDB" id="A0A9J6QNM9"/>
<sequence length="296" mass="33136">MMKTLKPASRAAAAAIFLIALLAAVLFGISQYARLDYPVLCRVYGAYPIYGDEDEAEQFEIPYIECKAGRHQITGVDFAELALTGPDDPDNADEADYSFTDNGENMDFSYDDTNGYYIRKASQISLFIDDEDFKGLKKPIALTTATVSYEDGTKDQVEIGKIVLYPGEDVDEKDLKFKGENNSEEVREASYMADRDLTIKQVQCVPDEKNSGLKINGKEPAELEGATLLKDHSITISLKRQSPFVRWQPMIKVTYQTADGKEDTQLLTEFGEAFDMGSAPTFMQTLAYLKEREVIR</sequence>
<reference evidence="1" key="1">
    <citation type="submission" date="2022-09" db="EMBL/GenBank/DDBJ databases">
        <title>Culturomic study of gut microbiota in children with autism spectrum disorder.</title>
        <authorList>
            <person name="Efimov B.A."/>
            <person name="Chaplin A.V."/>
            <person name="Sokolova S.R."/>
            <person name="Pikina A.P."/>
            <person name="Korzhanova M."/>
            <person name="Belova V."/>
            <person name="Korostin D."/>
        </authorList>
    </citation>
    <scope>NUCLEOTIDE SEQUENCE</scope>
    <source>
        <strain evidence="1">ASD5510</strain>
    </source>
</reference>
<name>A0A9J6QNM9_9FIRM</name>
<dbReference type="EMBL" id="JAOSHN010000004">
    <property type="protein sequence ID" value="MCU7378785.1"/>
    <property type="molecule type" value="Genomic_DNA"/>
</dbReference>
<gene>
    <name evidence="1" type="ORF">OBO34_10510</name>
</gene>
<dbReference type="Proteomes" id="UP001065549">
    <property type="component" value="Unassembled WGS sequence"/>
</dbReference>
<protein>
    <submittedName>
        <fullName evidence="1">Uncharacterized protein</fullName>
    </submittedName>
</protein>
<evidence type="ECO:0000313" key="2">
    <source>
        <dbReference type="Proteomes" id="UP001065549"/>
    </source>
</evidence>
<dbReference type="RefSeq" id="WP_227754769.1">
    <property type="nucleotide sequence ID" value="NZ_JAOSHN010000004.1"/>
</dbReference>
<comment type="caution">
    <text evidence="1">The sequence shown here is derived from an EMBL/GenBank/DDBJ whole genome shotgun (WGS) entry which is preliminary data.</text>
</comment>
<organism evidence="1 2">
    <name type="scientific">Hominibacterium faecale</name>
    <dbReference type="NCBI Taxonomy" id="2839743"/>
    <lineage>
        <taxon>Bacteria</taxon>
        <taxon>Bacillati</taxon>
        <taxon>Bacillota</taxon>
        <taxon>Clostridia</taxon>
        <taxon>Peptostreptococcales</taxon>
        <taxon>Anaerovoracaceae</taxon>
        <taxon>Hominibacterium</taxon>
    </lineage>
</organism>